<gene>
    <name evidence="5" type="ORF">G6O67_006310</name>
</gene>
<reference evidence="5 6" key="1">
    <citation type="journal article" date="2020" name="Genome Biol. Evol.">
        <title>A new high-quality draft genome assembly of the Chinese cordyceps Ophiocordyceps sinensis.</title>
        <authorList>
            <person name="Shu R."/>
            <person name="Zhang J."/>
            <person name="Meng Q."/>
            <person name="Zhang H."/>
            <person name="Zhou G."/>
            <person name="Li M."/>
            <person name="Wu P."/>
            <person name="Zhao Y."/>
            <person name="Chen C."/>
            <person name="Qin Q."/>
        </authorList>
    </citation>
    <scope>NUCLEOTIDE SEQUENCE [LARGE SCALE GENOMIC DNA]</scope>
    <source>
        <strain evidence="5 6">IOZ07</strain>
    </source>
</reference>
<keyword evidence="3" id="KW-0539">Nucleus</keyword>
<keyword evidence="6" id="KW-1185">Reference proteome</keyword>
<dbReference type="InterPro" id="IPR015943">
    <property type="entry name" value="WD40/YVTN_repeat-like_dom_sf"/>
</dbReference>
<feature type="region of interest" description="Disordered" evidence="4">
    <location>
        <begin position="282"/>
        <end position="308"/>
    </location>
</feature>
<proteinExistence type="predicted"/>
<evidence type="ECO:0000256" key="3">
    <source>
        <dbReference type="ARBA" id="ARBA00023242"/>
    </source>
</evidence>
<accession>A0A8H4LWL2</accession>
<dbReference type="PANTHER" id="PTHR15052:SF2">
    <property type="entry name" value="GENERAL TRANSCRIPTION FACTOR 3C POLYPEPTIDE 2"/>
    <property type="match status" value="1"/>
</dbReference>
<dbReference type="SMART" id="SM00320">
    <property type="entry name" value="WD40"/>
    <property type="match status" value="5"/>
</dbReference>
<feature type="compositionally biased region" description="Basic and acidic residues" evidence="4">
    <location>
        <begin position="54"/>
        <end position="66"/>
    </location>
</feature>
<dbReference type="SUPFAM" id="SSF50978">
    <property type="entry name" value="WD40 repeat-like"/>
    <property type="match status" value="1"/>
</dbReference>
<organism evidence="5 6">
    <name type="scientific">Ophiocordyceps sinensis</name>
    <dbReference type="NCBI Taxonomy" id="72228"/>
    <lineage>
        <taxon>Eukaryota</taxon>
        <taxon>Fungi</taxon>
        <taxon>Dikarya</taxon>
        <taxon>Ascomycota</taxon>
        <taxon>Pezizomycotina</taxon>
        <taxon>Sordariomycetes</taxon>
        <taxon>Hypocreomycetidae</taxon>
        <taxon>Hypocreales</taxon>
        <taxon>Ophiocordycipitaceae</taxon>
        <taxon>Ophiocordyceps</taxon>
    </lineage>
</organism>
<dbReference type="GO" id="GO:0005634">
    <property type="term" value="C:nucleus"/>
    <property type="evidence" value="ECO:0007669"/>
    <property type="project" value="UniProtKB-SubCell"/>
</dbReference>
<comment type="caution">
    <text evidence="5">The sequence shown here is derived from an EMBL/GenBank/DDBJ whole genome shotgun (WGS) entry which is preliminary data.</text>
</comment>
<feature type="compositionally biased region" description="Basic and acidic residues" evidence="4">
    <location>
        <begin position="13"/>
        <end position="44"/>
    </location>
</feature>
<feature type="compositionally biased region" description="Acidic residues" evidence="4">
    <location>
        <begin position="73"/>
        <end position="83"/>
    </location>
</feature>
<evidence type="ECO:0000313" key="5">
    <source>
        <dbReference type="EMBL" id="KAF4506207.1"/>
    </source>
</evidence>
<evidence type="ECO:0008006" key="7">
    <source>
        <dbReference type="Google" id="ProtNLM"/>
    </source>
</evidence>
<dbReference type="PANTHER" id="PTHR15052">
    <property type="entry name" value="RNA POLYMERASE III TRANSCRIPTION INITIATION FACTOR COMPLEX SUBUNIT"/>
    <property type="match status" value="1"/>
</dbReference>
<dbReference type="InterPro" id="IPR036322">
    <property type="entry name" value="WD40_repeat_dom_sf"/>
</dbReference>
<dbReference type="InterPro" id="IPR052416">
    <property type="entry name" value="GTF3C_component"/>
</dbReference>
<dbReference type="Gene3D" id="2.130.10.10">
    <property type="entry name" value="YVTN repeat-like/Quinoprotein amine dehydrogenase"/>
    <property type="match status" value="1"/>
</dbReference>
<feature type="region of interest" description="Disordered" evidence="4">
    <location>
        <begin position="1"/>
        <end position="108"/>
    </location>
</feature>
<name>A0A8H4LWL2_9HYPO</name>
<feature type="region of interest" description="Disordered" evidence="4">
    <location>
        <begin position="670"/>
        <end position="715"/>
    </location>
</feature>
<keyword evidence="2" id="KW-0804">Transcription</keyword>
<dbReference type="OrthoDB" id="4703at2759"/>
<comment type="subcellular location">
    <subcellularLocation>
        <location evidence="1">Nucleus</location>
    </subcellularLocation>
</comment>
<dbReference type="EMBL" id="JAAVMX010000007">
    <property type="protein sequence ID" value="KAF4506207.1"/>
    <property type="molecule type" value="Genomic_DNA"/>
</dbReference>
<dbReference type="GO" id="GO:0000127">
    <property type="term" value="C:transcription factor TFIIIC complex"/>
    <property type="evidence" value="ECO:0007669"/>
    <property type="project" value="TreeGrafter"/>
</dbReference>
<dbReference type="Proteomes" id="UP000557566">
    <property type="component" value="Unassembled WGS sequence"/>
</dbReference>
<evidence type="ECO:0000256" key="1">
    <source>
        <dbReference type="ARBA" id="ARBA00004123"/>
    </source>
</evidence>
<protein>
    <recommendedName>
        <fullName evidence="7">WD40 repeat-like-containing domain protein</fullName>
    </recommendedName>
</protein>
<sequence length="763" mass="84431">MKTRRANRTKSYTIEKYDFEISEGDAHAEPPRRKAAAEEERDANFDDVSAANNDEARHDEEADRNEGLPGPDADAEMVVEVEAEQQPPATANPSRRRARKPSSKADVAAAGPVAYRELEPVPSDSHAVKSYIGPYDRCLRGQSLISIWFGPHRDDVQTIQRLLDRWVLWPVLPPKLLPREALPVARRDGRNLEQRPLGEKNVWLGKGVADREAELAKRWRAQIETPSFAASRILTESAALPYVLPKRPLPVLLGPYPAQRVVTFLPGDAYCLSLAGVPFDQGDSDNNQAVDQDDSDSEQEDDSRRPMGWMLDTGGIVVGMDWAPRAQQDLLQSQLLALAVIPHADHETFDYETEHQKPDFQRHGIVQLWAFDGERLANGIIRPSTRRPTLRRRLCFDCGRARRVKWSPTGGHLAVICGHGSVRVLEIGDQDTDGAYEKIEQPLAILALKDEDGVNATCMAWATYNRLVVGYSDGSLALWSIYPARLLGRHPVHHSDVVDVATAAPTMPYLVASSPIGGSVKLVDVRSPGCETTEVQINAVNIQPNMLAWSDHVLGFFSAYPSANALNTMVGFMHHRHFPIVRRIFTGDCFLSCLAVGRTHPHLLVGTSDGSLWSLNPQCELFRARRPAQDRIRIFQHEHRPPGLMPRDSPAPARGAARVLHGFAVEKNVHAVPDRTPGAKKPARKGRKRGDDDDDDDDDEPGGGGDEPFSLMDPTRGILHEPLTRVTTVEWNPNPGFGCWAAAAMGSGLVRVLDLGLENENIH</sequence>
<feature type="compositionally biased region" description="Acidic residues" evidence="4">
    <location>
        <begin position="692"/>
        <end position="701"/>
    </location>
</feature>
<dbReference type="AlphaFoldDB" id="A0A8H4LWL2"/>
<evidence type="ECO:0000256" key="2">
    <source>
        <dbReference type="ARBA" id="ARBA00023163"/>
    </source>
</evidence>
<evidence type="ECO:0000256" key="4">
    <source>
        <dbReference type="SAM" id="MobiDB-lite"/>
    </source>
</evidence>
<evidence type="ECO:0000313" key="6">
    <source>
        <dbReference type="Proteomes" id="UP000557566"/>
    </source>
</evidence>
<dbReference type="GO" id="GO:0006383">
    <property type="term" value="P:transcription by RNA polymerase III"/>
    <property type="evidence" value="ECO:0007669"/>
    <property type="project" value="TreeGrafter"/>
</dbReference>
<feature type="compositionally biased region" description="Acidic residues" evidence="4">
    <location>
        <begin position="291"/>
        <end position="301"/>
    </location>
</feature>
<dbReference type="InterPro" id="IPR001680">
    <property type="entry name" value="WD40_rpt"/>
</dbReference>